<feature type="domain" description="Mycothiol-dependent maleylpyruvate isomerase metal-binding" evidence="2">
    <location>
        <begin position="18"/>
        <end position="154"/>
    </location>
</feature>
<feature type="region of interest" description="Disordered" evidence="1">
    <location>
        <begin position="235"/>
        <end position="272"/>
    </location>
</feature>
<name>A0A1H7UUA6_9ACTN</name>
<keyword evidence="4" id="KW-1185">Reference proteome</keyword>
<organism evidence="3 4">
    <name type="scientific">Nonomuraea pusilla</name>
    <dbReference type="NCBI Taxonomy" id="46177"/>
    <lineage>
        <taxon>Bacteria</taxon>
        <taxon>Bacillati</taxon>
        <taxon>Actinomycetota</taxon>
        <taxon>Actinomycetes</taxon>
        <taxon>Streptosporangiales</taxon>
        <taxon>Streptosporangiaceae</taxon>
        <taxon>Nonomuraea</taxon>
    </lineage>
</organism>
<dbReference type="EMBL" id="FOBF01000008">
    <property type="protein sequence ID" value="SEM00406.1"/>
    <property type="molecule type" value="Genomic_DNA"/>
</dbReference>
<dbReference type="InterPro" id="IPR024344">
    <property type="entry name" value="MDMPI_metal-binding"/>
</dbReference>
<dbReference type="InterPro" id="IPR034660">
    <property type="entry name" value="DinB/YfiT-like"/>
</dbReference>
<accession>A0A1H7UUA6</accession>
<reference evidence="3 4" key="1">
    <citation type="submission" date="2016-10" db="EMBL/GenBank/DDBJ databases">
        <authorList>
            <person name="de Groot N.N."/>
        </authorList>
    </citation>
    <scope>NUCLEOTIDE SEQUENCE [LARGE SCALE GENOMIC DNA]</scope>
    <source>
        <strain evidence="3 4">DSM 43357</strain>
    </source>
</reference>
<dbReference type="SUPFAM" id="SSF109854">
    <property type="entry name" value="DinB/YfiT-like putative metalloenzymes"/>
    <property type="match status" value="1"/>
</dbReference>
<dbReference type="AlphaFoldDB" id="A0A1H7UUA6"/>
<dbReference type="InterPro" id="IPR017517">
    <property type="entry name" value="Maleyloyr_isom"/>
</dbReference>
<proteinExistence type="predicted"/>
<dbReference type="GO" id="GO:0016853">
    <property type="term" value="F:isomerase activity"/>
    <property type="evidence" value="ECO:0007669"/>
    <property type="project" value="UniProtKB-KW"/>
</dbReference>
<keyword evidence="3" id="KW-0413">Isomerase</keyword>
<evidence type="ECO:0000313" key="4">
    <source>
        <dbReference type="Proteomes" id="UP000198953"/>
    </source>
</evidence>
<dbReference type="Gene3D" id="1.20.120.450">
    <property type="entry name" value="dinb family like domain"/>
    <property type="match status" value="1"/>
</dbReference>
<sequence>MMEWADMSVLTVLQAELASATNQLLATAASLSDADVAAPSLLPGWTRGHVLAHVARNADSHLNLLTWARTGVRTPQYPTFAARSAEIEALSGRPAAEHLADLEDSASRLAAAFHHLPEDAWSATVEGMGPPPHPAWYLLVRRLREVGLHHVDLAAGYGPSDWTEPFVLRELHDCVACWRPAASQVGEVRLLGPGGRVTRTWTGLGAGPAVQGEPADLLAWLTGRSGGEGISVVPLGQSEARGGEGAGLPVPPPWPALPAPADLPATPPEDYP</sequence>
<dbReference type="NCBIfam" id="TIGR03083">
    <property type="entry name" value="maleylpyruvate isomerase family mycothiol-dependent enzyme"/>
    <property type="match status" value="1"/>
</dbReference>
<feature type="compositionally biased region" description="Pro residues" evidence="1">
    <location>
        <begin position="249"/>
        <end position="258"/>
    </location>
</feature>
<dbReference type="Pfam" id="PF11716">
    <property type="entry name" value="MDMPI_N"/>
    <property type="match status" value="1"/>
</dbReference>
<dbReference type="STRING" id="46177.SAMN05660976_03956"/>
<evidence type="ECO:0000313" key="3">
    <source>
        <dbReference type="EMBL" id="SEM00406.1"/>
    </source>
</evidence>
<dbReference type="SUPFAM" id="SSF55718">
    <property type="entry name" value="SCP-like"/>
    <property type="match status" value="1"/>
</dbReference>
<dbReference type="InterPro" id="IPR036527">
    <property type="entry name" value="SCP2_sterol-bd_dom_sf"/>
</dbReference>
<evidence type="ECO:0000259" key="2">
    <source>
        <dbReference type="Pfam" id="PF11716"/>
    </source>
</evidence>
<dbReference type="Proteomes" id="UP000198953">
    <property type="component" value="Unassembled WGS sequence"/>
</dbReference>
<dbReference type="GO" id="GO:0046872">
    <property type="term" value="F:metal ion binding"/>
    <property type="evidence" value="ECO:0007669"/>
    <property type="project" value="InterPro"/>
</dbReference>
<keyword evidence="3" id="KW-0670">Pyruvate</keyword>
<evidence type="ECO:0000256" key="1">
    <source>
        <dbReference type="SAM" id="MobiDB-lite"/>
    </source>
</evidence>
<gene>
    <name evidence="3" type="ORF">SAMN05660976_03956</name>
</gene>
<protein>
    <submittedName>
        <fullName evidence="3">Maleylpyruvate isomerase</fullName>
    </submittedName>
</protein>